<proteinExistence type="inferred from homology"/>
<evidence type="ECO:0000313" key="10">
    <source>
        <dbReference type="Proteomes" id="UP000005239"/>
    </source>
</evidence>
<organism evidence="9 10">
    <name type="scientific">Pristionchus pacificus</name>
    <name type="common">Parasitic nematode worm</name>
    <dbReference type="NCBI Taxonomy" id="54126"/>
    <lineage>
        <taxon>Eukaryota</taxon>
        <taxon>Metazoa</taxon>
        <taxon>Ecdysozoa</taxon>
        <taxon>Nematoda</taxon>
        <taxon>Chromadorea</taxon>
        <taxon>Rhabditida</taxon>
        <taxon>Rhabditina</taxon>
        <taxon>Diplogasteromorpha</taxon>
        <taxon>Diplogasteroidea</taxon>
        <taxon>Neodiplogasteridae</taxon>
        <taxon>Pristionchus</taxon>
    </lineage>
</organism>
<dbReference type="GO" id="GO:0006270">
    <property type="term" value="P:DNA replication initiation"/>
    <property type="evidence" value="ECO:0000318"/>
    <property type="project" value="GO_Central"/>
</dbReference>
<evidence type="ECO:0000256" key="1">
    <source>
        <dbReference type="ARBA" id="ARBA00004123"/>
    </source>
</evidence>
<reference evidence="10" key="1">
    <citation type="journal article" date="2008" name="Nat. Genet.">
        <title>The Pristionchus pacificus genome provides a unique perspective on nematode lifestyle and parasitism.</title>
        <authorList>
            <person name="Dieterich C."/>
            <person name="Clifton S.W."/>
            <person name="Schuster L.N."/>
            <person name="Chinwalla A."/>
            <person name="Delehaunty K."/>
            <person name="Dinkelacker I."/>
            <person name="Fulton L."/>
            <person name="Fulton R."/>
            <person name="Godfrey J."/>
            <person name="Minx P."/>
            <person name="Mitreva M."/>
            <person name="Roeseler W."/>
            <person name="Tian H."/>
            <person name="Witte H."/>
            <person name="Yang S.P."/>
            <person name="Wilson R.K."/>
            <person name="Sommer R.J."/>
        </authorList>
    </citation>
    <scope>NUCLEOTIDE SEQUENCE [LARGE SCALE GENOMIC DNA]</scope>
    <source>
        <strain evidence="10">PS312</strain>
    </source>
</reference>
<dbReference type="GO" id="GO:0003677">
    <property type="term" value="F:DNA binding"/>
    <property type="evidence" value="ECO:0007669"/>
    <property type="project" value="InterPro"/>
</dbReference>
<evidence type="ECO:0000313" key="9">
    <source>
        <dbReference type="EnsemblMetazoa" id="PPA12118.1"/>
    </source>
</evidence>
<dbReference type="Pfam" id="PF04042">
    <property type="entry name" value="DNA_pol_E_B"/>
    <property type="match status" value="1"/>
</dbReference>
<dbReference type="AlphaFoldDB" id="A0A2A6CD40"/>
<keyword evidence="4" id="KW-0235">DNA replication</keyword>
<evidence type="ECO:0000256" key="2">
    <source>
        <dbReference type="ARBA" id="ARBA00007299"/>
    </source>
</evidence>
<evidence type="ECO:0000256" key="4">
    <source>
        <dbReference type="ARBA" id="ARBA00022705"/>
    </source>
</evidence>
<dbReference type="InterPro" id="IPR016722">
    <property type="entry name" value="DNA_pol_alpha_bsu"/>
</dbReference>
<dbReference type="PANTHER" id="PTHR23061:SF12">
    <property type="entry name" value="DNA POLYMERASE ALPHA SUBUNIT B"/>
    <property type="match status" value="1"/>
</dbReference>
<dbReference type="Gene3D" id="1.10.8.530">
    <property type="entry name" value="DNA polymerase alpha-primase, subunit B, N-terminal domain"/>
    <property type="match status" value="1"/>
</dbReference>
<dbReference type="Pfam" id="PF22062">
    <property type="entry name" value="OB_DPOA2"/>
    <property type="match status" value="1"/>
</dbReference>
<protein>
    <recommendedName>
        <fullName evidence="3">DNA polymerase alpha subunit B</fullName>
    </recommendedName>
</protein>
<sequence length="585" mass="63221">MPLGGFTVEQLEEELSDFSCKFDGEQEFVDKMNALSHAFHIDSEDLINETMGYAMNMKRTDLDVGFLDAFEAHYKKKNAPSAVSKSKPRAVLADLKPTTAGTPRRTTKLNISAMEIDDELDMTLPRLDCSDAPPHVKEFVIVDSPAGPGWFVARADSSKVVSSLGGDVARERRTKKPMSVTVKPLAKQQRQVYGEPKAAGVLEGMNARLEAYGEDVRAANAVTMADAPYVSLVRETESPVFIIGFVAAFDARVADMSTVELERDEAEGAVAVTVDVSALDERCFFPGQMAVFQGTNRAGNLFEATARLTADRQPCATVSRGDEDAVVWVAAGPFTPPSAASYEPLAEIVERARQEQPDVLVLVGPLVDRQSKFLVSKACTVNEDQMMHELLKRIALKMKGCPTTRVLFMPSSARDGCAIPVYPGAGLREEWKDEVVELVSDPLLLVVGGGAEVAITASDIVTHLSRAESYSSSNKENTDRMKRVAGHMLEQRSLYPLYPPSLAASLEGIHTACTLSGKQPHVIVAPSMLTAFAKSAYGSVIVNPGSACKGASVGTLMKMRIGLTEIPDAGTANLERYTHVSITKI</sequence>
<dbReference type="InterPro" id="IPR013627">
    <property type="entry name" value="Pol_alpha_B_N"/>
</dbReference>
<reference evidence="9" key="2">
    <citation type="submission" date="2022-06" db="UniProtKB">
        <authorList>
            <consortium name="EnsemblMetazoa"/>
        </authorList>
    </citation>
    <scope>IDENTIFICATION</scope>
    <source>
        <strain evidence="9">PS312</strain>
    </source>
</reference>
<accession>A0A2A6CD40</accession>
<dbReference type="EnsemblMetazoa" id="PPA12118.1">
    <property type="protein sequence ID" value="PPA12118.1"/>
    <property type="gene ID" value="WBGene00101672"/>
</dbReference>
<dbReference type="InterPro" id="IPR043034">
    <property type="entry name" value="DNA_pol_alpha_B_N_sf"/>
</dbReference>
<name>A0A2A6CD40_PRIPA</name>
<gene>
    <name evidence="9" type="primary">WBGene00101672</name>
</gene>
<dbReference type="InterPro" id="IPR007185">
    <property type="entry name" value="DNA_pol_a/d/e_bsu"/>
</dbReference>
<dbReference type="InterPro" id="IPR054300">
    <property type="entry name" value="OB_DPOA2"/>
</dbReference>
<dbReference type="Proteomes" id="UP000005239">
    <property type="component" value="Unassembled WGS sequence"/>
</dbReference>
<dbReference type="Gene3D" id="3.60.21.60">
    <property type="match status" value="2"/>
</dbReference>
<dbReference type="Pfam" id="PF08418">
    <property type="entry name" value="Pol_alpha_B_N"/>
    <property type="match status" value="1"/>
</dbReference>
<evidence type="ECO:0000256" key="5">
    <source>
        <dbReference type="ARBA" id="ARBA00023242"/>
    </source>
</evidence>
<dbReference type="PANTHER" id="PTHR23061">
    <property type="entry name" value="DNA POLYMERASE 2 ALPHA 70 KDA SUBUNIT"/>
    <property type="match status" value="1"/>
</dbReference>
<keyword evidence="10" id="KW-1185">Reference proteome</keyword>
<feature type="domain" description="DNA polymerase alpha subunit B OB" evidence="8">
    <location>
        <begin position="205"/>
        <end position="305"/>
    </location>
</feature>
<accession>A0A8R1YBB9</accession>
<comment type="similarity">
    <text evidence="2">Belongs to the DNA polymerase alpha subunit B family.</text>
</comment>
<feature type="domain" description="DNA polymerase alpha/delta/epsilon subunit B" evidence="6">
    <location>
        <begin position="327"/>
        <end position="534"/>
    </location>
</feature>
<comment type="subcellular location">
    <subcellularLocation>
        <location evidence="1">Nucleus</location>
    </subcellularLocation>
</comment>
<dbReference type="OrthoDB" id="336885at2759"/>
<evidence type="ECO:0000259" key="8">
    <source>
        <dbReference type="Pfam" id="PF22062"/>
    </source>
</evidence>
<feature type="domain" description="DNA polymerase alpha subunit B N-terminal" evidence="7">
    <location>
        <begin position="9"/>
        <end position="77"/>
    </location>
</feature>
<dbReference type="GO" id="GO:0005658">
    <property type="term" value="C:alpha DNA polymerase:primase complex"/>
    <property type="evidence" value="ECO:0000318"/>
    <property type="project" value="GO_Central"/>
</dbReference>
<keyword evidence="5" id="KW-0539">Nucleus</keyword>
<evidence type="ECO:0000256" key="3">
    <source>
        <dbReference type="ARBA" id="ARBA00018596"/>
    </source>
</evidence>
<evidence type="ECO:0000259" key="6">
    <source>
        <dbReference type="Pfam" id="PF04042"/>
    </source>
</evidence>
<evidence type="ECO:0000259" key="7">
    <source>
        <dbReference type="Pfam" id="PF08418"/>
    </source>
</evidence>